<evidence type="ECO:0000313" key="2">
    <source>
        <dbReference type="Proteomes" id="UP000828390"/>
    </source>
</evidence>
<gene>
    <name evidence="1" type="ORF">DPMN_054959</name>
</gene>
<sequence length="62" mass="7170">MFEVAVVYWIWCPLSDREVVASIPTVGAFFRSPAKTPNTGKPWKRTRERFNKPEAFDAIELI</sequence>
<protein>
    <submittedName>
        <fullName evidence="1">Uncharacterized protein</fullName>
    </submittedName>
</protein>
<keyword evidence="2" id="KW-1185">Reference proteome</keyword>
<dbReference type="Proteomes" id="UP000828390">
    <property type="component" value="Unassembled WGS sequence"/>
</dbReference>
<accession>A0A9D4HS27</accession>
<reference evidence="1" key="2">
    <citation type="submission" date="2020-11" db="EMBL/GenBank/DDBJ databases">
        <authorList>
            <person name="McCartney M.A."/>
            <person name="Auch B."/>
            <person name="Kono T."/>
            <person name="Mallez S."/>
            <person name="Becker A."/>
            <person name="Gohl D.M."/>
            <person name="Silverstein K.A.T."/>
            <person name="Koren S."/>
            <person name="Bechman K.B."/>
            <person name="Herman A."/>
            <person name="Abrahante J.E."/>
            <person name="Garbe J."/>
        </authorList>
    </citation>
    <scope>NUCLEOTIDE SEQUENCE</scope>
    <source>
        <strain evidence="1">Duluth1</strain>
        <tissue evidence="1">Whole animal</tissue>
    </source>
</reference>
<dbReference type="AlphaFoldDB" id="A0A9D4HS27"/>
<name>A0A9D4HS27_DREPO</name>
<reference evidence="1" key="1">
    <citation type="journal article" date="2019" name="bioRxiv">
        <title>The Genome of the Zebra Mussel, Dreissena polymorpha: A Resource for Invasive Species Research.</title>
        <authorList>
            <person name="McCartney M.A."/>
            <person name="Auch B."/>
            <person name="Kono T."/>
            <person name="Mallez S."/>
            <person name="Zhang Y."/>
            <person name="Obille A."/>
            <person name="Becker A."/>
            <person name="Abrahante J.E."/>
            <person name="Garbe J."/>
            <person name="Badalamenti J.P."/>
            <person name="Herman A."/>
            <person name="Mangelson H."/>
            <person name="Liachko I."/>
            <person name="Sullivan S."/>
            <person name="Sone E.D."/>
            <person name="Koren S."/>
            <person name="Silverstein K.A.T."/>
            <person name="Beckman K.B."/>
            <person name="Gohl D.M."/>
        </authorList>
    </citation>
    <scope>NUCLEOTIDE SEQUENCE</scope>
    <source>
        <strain evidence="1">Duluth1</strain>
        <tissue evidence="1">Whole animal</tissue>
    </source>
</reference>
<dbReference type="EMBL" id="JAIWYP010000012">
    <property type="protein sequence ID" value="KAH3728996.1"/>
    <property type="molecule type" value="Genomic_DNA"/>
</dbReference>
<organism evidence="1 2">
    <name type="scientific">Dreissena polymorpha</name>
    <name type="common">Zebra mussel</name>
    <name type="synonym">Mytilus polymorpha</name>
    <dbReference type="NCBI Taxonomy" id="45954"/>
    <lineage>
        <taxon>Eukaryota</taxon>
        <taxon>Metazoa</taxon>
        <taxon>Spiralia</taxon>
        <taxon>Lophotrochozoa</taxon>
        <taxon>Mollusca</taxon>
        <taxon>Bivalvia</taxon>
        <taxon>Autobranchia</taxon>
        <taxon>Heteroconchia</taxon>
        <taxon>Euheterodonta</taxon>
        <taxon>Imparidentia</taxon>
        <taxon>Neoheterodontei</taxon>
        <taxon>Myida</taxon>
        <taxon>Dreissenoidea</taxon>
        <taxon>Dreissenidae</taxon>
        <taxon>Dreissena</taxon>
    </lineage>
</organism>
<evidence type="ECO:0000313" key="1">
    <source>
        <dbReference type="EMBL" id="KAH3728996.1"/>
    </source>
</evidence>
<proteinExistence type="predicted"/>
<comment type="caution">
    <text evidence="1">The sequence shown here is derived from an EMBL/GenBank/DDBJ whole genome shotgun (WGS) entry which is preliminary data.</text>
</comment>